<evidence type="ECO:0000313" key="4">
    <source>
        <dbReference type="Proteomes" id="UP000308901"/>
    </source>
</evidence>
<evidence type="ECO:0000256" key="1">
    <source>
        <dbReference type="SAM" id="Phobius"/>
    </source>
</evidence>
<keyword evidence="4" id="KW-1185">Reference proteome</keyword>
<dbReference type="AlphaFoldDB" id="A0A5R8Y225"/>
<dbReference type="RefSeq" id="WP_138151723.1">
    <property type="nucleotide sequence ID" value="NZ_VANU01000002.1"/>
</dbReference>
<dbReference type="EMBL" id="VANU01000002">
    <property type="protein sequence ID" value="TLP39139.1"/>
    <property type="molecule type" value="Genomic_DNA"/>
</dbReference>
<reference evidence="3 4" key="1">
    <citation type="submission" date="2019-05" db="EMBL/GenBank/DDBJ databases">
        <title>Arcobacter sp. nov., isolated from sea sediment.</title>
        <authorList>
            <person name="Kim W."/>
        </authorList>
    </citation>
    <scope>NUCLEOTIDE SEQUENCE [LARGE SCALE GENOMIC DNA]</scope>
    <source>
        <strain evidence="3 4">CAU 1517</strain>
    </source>
</reference>
<keyword evidence="1" id="KW-0812">Transmembrane</keyword>
<dbReference type="Pfam" id="PF14358">
    <property type="entry name" value="DUF4405"/>
    <property type="match status" value="1"/>
</dbReference>
<comment type="caution">
    <text evidence="3">The sequence shown here is derived from an EMBL/GenBank/DDBJ whole genome shotgun (WGS) entry which is preliminary data.</text>
</comment>
<proteinExistence type="predicted"/>
<keyword evidence="1" id="KW-0472">Membrane</keyword>
<dbReference type="OrthoDB" id="9793491at2"/>
<feature type="transmembrane region" description="Helical" evidence="1">
    <location>
        <begin position="93"/>
        <end position="111"/>
    </location>
</feature>
<keyword evidence="1" id="KW-1133">Transmembrane helix</keyword>
<evidence type="ECO:0000259" key="2">
    <source>
        <dbReference type="Pfam" id="PF14358"/>
    </source>
</evidence>
<name>A0A5R8Y225_9BACT</name>
<sequence length="271" mass="30679">MSLKKITSLTMMLSILIMAYTGIMLFIAPPGRIANWANWEILGLSKEQYGQVHTTFMVLILVMTILHVFYNWKPITSYMKNKAKQMIVFTKDMLVAVVLTLVFLVGTLTFITPFSSFLEFGDGIKNSWEKEYGTAPYSHAELSSLESFCKKLGFDIKESEKILKNNNIIFEPSQSLSQIADDNSVSPQFIYNLLKVNFEKNGQEIIELTGLGRKTVKEVASTLKLSTDEFISKLKALGVDASSEDKFKQVAEKYDMSPMDIMIKLGYKKPE</sequence>
<dbReference type="Proteomes" id="UP000308901">
    <property type="component" value="Unassembled WGS sequence"/>
</dbReference>
<organism evidence="3 4">
    <name type="scientific">Arcobacter arenosus</name>
    <dbReference type="NCBI Taxonomy" id="2576037"/>
    <lineage>
        <taxon>Bacteria</taxon>
        <taxon>Pseudomonadati</taxon>
        <taxon>Campylobacterota</taxon>
        <taxon>Epsilonproteobacteria</taxon>
        <taxon>Campylobacterales</taxon>
        <taxon>Arcobacteraceae</taxon>
        <taxon>Arcobacter</taxon>
    </lineage>
</organism>
<evidence type="ECO:0000313" key="3">
    <source>
        <dbReference type="EMBL" id="TLP39139.1"/>
    </source>
</evidence>
<feature type="transmembrane region" description="Helical" evidence="1">
    <location>
        <begin position="12"/>
        <end position="31"/>
    </location>
</feature>
<gene>
    <name evidence="3" type="ORF">FDK22_04500</name>
</gene>
<accession>A0A5R8Y225</accession>
<feature type="transmembrane region" description="Helical" evidence="1">
    <location>
        <begin position="51"/>
        <end position="72"/>
    </location>
</feature>
<feature type="domain" description="Flavinylation-associated cytochrome" evidence="2">
    <location>
        <begin position="6"/>
        <end position="72"/>
    </location>
</feature>
<dbReference type="InterPro" id="IPR025517">
    <property type="entry name" value="DUF4405"/>
</dbReference>
<protein>
    <submittedName>
        <fullName evidence="3">DUF4405 domain-containing protein</fullName>
    </submittedName>
</protein>